<dbReference type="PATRIC" id="fig|1123269.5.peg.2242"/>
<dbReference type="KEGG" id="ssan:NX02_11555"/>
<dbReference type="HOGENOM" id="CLU_152633_0_0_5"/>
<evidence type="ECO:0000313" key="1">
    <source>
        <dbReference type="EMBL" id="AHE54022.1"/>
    </source>
</evidence>
<accession>W0ABZ3</accession>
<dbReference type="RefSeq" id="WP_025292243.1">
    <property type="nucleotide sequence ID" value="NZ_CP006644.1"/>
</dbReference>
<dbReference type="eggNOG" id="ENOG5032HQH">
    <property type="taxonomic scope" value="Bacteria"/>
</dbReference>
<protein>
    <submittedName>
        <fullName evidence="1">Uncharacterized protein</fullName>
    </submittedName>
</protein>
<sequence length="104" mass="11279">MASRVAELSKTEWMAVAVALNDANAFGCSIPPEAGSLRGKLSGAARTLFGIEPRKQLADPRLETLRRFVCTTRARRRPADEFMPALIQHGFNPAQVDAIAQLSA</sequence>
<dbReference type="EMBL" id="CP006644">
    <property type="protein sequence ID" value="AHE54022.1"/>
    <property type="molecule type" value="Genomic_DNA"/>
</dbReference>
<dbReference type="STRING" id="1123269.NX02_11555"/>
<dbReference type="AlphaFoldDB" id="W0ABZ3"/>
<proteinExistence type="predicted"/>
<organism evidence="1 2">
    <name type="scientific">Sphingomonas sanxanigenens DSM 19645 = NX02</name>
    <dbReference type="NCBI Taxonomy" id="1123269"/>
    <lineage>
        <taxon>Bacteria</taxon>
        <taxon>Pseudomonadati</taxon>
        <taxon>Pseudomonadota</taxon>
        <taxon>Alphaproteobacteria</taxon>
        <taxon>Sphingomonadales</taxon>
        <taxon>Sphingomonadaceae</taxon>
        <taxon>Sphingomonas</taxon>
    </lineage>
</organism>
<name>W0ABZ3_9SPHN</name>
<dbReference type="OrthoDB" id="7508156at2"/>
<dbReference type="Proteomes" id="UP000018851">
    <property type="component" value="Chromosome"/>
</dbReference>
<gene>
    <name evidence="1" type="ORF">NX02_11555</name>
</gene>
<reference evidence="1 2" key="1">
    <citation type="submission" date="2013-07" db="EMBL/GenBank/DDBJ databases">
        <title>Completed genome of Sphingomonas sanxanigenens NX02.</title>
        <authorList>
            <person name="Ma T."/>
            <person name="Huang H."/>
            <person name="Wu M."/>
            <person name="Li X."/>
            <person name="Li G."/>
        </authorList>
    </citation>
    <scope>NUCLEOTIDE SEQUENCE [LARGE SCALE GENOMIC DNA]</scope>
    <source>
        <strain evidence="1 2">NX02</strain>
    </source>
</reference>
<evidence type="ECO:0000313" key="2">
    <source>
        <dbReference type="Proteomes" id="UP000018851"/>
    </source>
</evidence>
<keyword evidence="2" id="KW-1185">Reference proteome</keyword>